<dbReference type="Pfam" id="PF00884">
    <property type="entry name" value="Sulfatase"/>
    <property type="match status" value="1"/>
</dbReference>
<dbReference type="InterPro" id="IPR017850">
    <property type="entry name" value="Alkaline_phosphatase_core_sf"/>
</dbReference>
<dbReference type="GO" id="GO:0004065">
    <property type="term" value="F:arylsulfatase activity"/>
    <property type="evidence" value="ECO:0007669"/>
    <property type="project" value="TreeGrafter"/>
</dbReference>
<organism evidence="3">
    <name type="scientific">marine sediment metagenome</name>
    <dbReference type="NCBI Taxonomy" id="412755"/>
    <lineage>
        <taxon>unclassified sequences</taxon>
        <taxon>metagenomes</taxon>
        <taxon>ecological metagenomes</taxon>
    </lineage>
</organism>
<dbReference type="Gene3D" id="3.40.720.10">
    <property type="entry name" value="Alkaline Phosphatase, subunit A"/>
    <property type="match status" value="1"/>
</dbReference>
<reference evidence="3" key="1">
    <citation type="journal article" date="2015" name="Nature">
        <title>Complex archaea that bridge the gap between prokaryotes and eukaryotes.</title>
        <authorList>
            <person name="Spang A."/>
            <person name="Saw J.H."/>
            <person name="Jorgensen S.L."/>
            <person name="Zaremba-Niedzwiedzka K."/>
            <person name="Martijn J."/>
            <person name="Lind A.E."/>
            <person name="van Eijk R."/>
            <person name="Schleper C."/>
            <person name="Guy L."/>
            <person name="Ettema T.J."/>
        </authorList>
    </citation>
    <scope>NUCLEOTIDE SEQUENCE</scope>
</reference>
<dbReference type="PANTHER" id="PTHR42693">
    <property type="entry name" value="ARYLSULFATASE FAMILY MEMBER"/>
    <property type="match status" value="1"/>
</dbReference>
<evidence type="ECO:0000256" key="1">
    <source>
        <dbReference type="ARBA" id="ARBA00008779"/>
    </source>
</evidence>
<dbReference type="EMBL" id="LAZR01028187">
    <property type="protein sequence ID" value="KKL63392.1"/>
    <property type="molecule type" value="Genomic_DNA"/>
</dbReference>
<dbReference type="InterPro" id="IPR050738">
    <property type="entry name" value="Sulfatase"/>
</dbReference>
<dbReference type="SUPFAM" id="SSF53649">
    <property type="entry name" value="Alkaline phosphatase-like"/>
    <property type="match status" value="1"/>
</dbReference>
<name>A0A0F9GJM4_9ZZZZ</name>
<comment type="similarity">
    <text evidence="1">Belongs to the sulfatase family.</text>
</comment>
<gene>
    <name evidence="3" type="ORF">LCGC14_2175560</name>
</gene>
<evidence type="ECO:0000259" key="2">
    <source>
        <dbReference type="Pfam" id="PF00884"/>
    </source>
</evidence>
<proteinExistence type="inferred from homology"/>
<comment type="caution">
    <text evidence="3">The sequence shown here is derived from an EMBL/GenBank/DDBJ whole genome shotgun (WGS) entry which is preliminary data.</text>
</comment>
<dbReference type="InterPro" id="IPR000917">
    <property type="entry name" value="Sulfatase_N"/>
</dbReference>
<evidence type="ECO:0000313" key="3">
    <source>
        <dbReference type="EMBL" id="KKL63392.1"/>
    </source>
</evidence>
<feature type="domain" description="Sulfatase N-terminal" evidence="2">
    <location>
        <begin position="5"/>
        <end position="225"/>
    </location>
</feature>
<protein>
    <recommendedName>
        <fullName evidence="2">Sulfatase N-terminal domain-containing protein</fullName>
    </recommendedName>
</protein>
<dbReference type="PANTHER" id="PTHR42693:SF33">
    <property type="entry name" value="ARYLSULFATASE"/>
    <property type="match status" value="1"/>
</dbReference>
<sequence length="289" mass="31587">MAEKPHILILMTDQQRGDCLGCAGHPVLNTPNMDRIAAEGVRFERAITNSPICVPARANFISGLYCHSTGVWSNAGSLPADDETFFHHLQQAGYHTGYVGKSHYYPHDSGDHLSNHEDYMHARGIDYVHETTGPWASMRVGSYLTDFWGPDKWRAYADDYRRRSGTAWATWPSPLSEEDFLDSYIGRSAAEFVDGYDGGKPVCLFVGFGGPHEPFDAPGRFATMYDPAACPAPIPAEGLDGLNPAAAAYLGLRERYRPDGRGASAEQIAAARAAGKKLSDRLKAFAQAT</sequence>
<dbReference type="AlphaFoldDB" id="A0A0F9GJM4"/>
<accession>A0A0F9GJM4</accession>